<evidence type="ECO:0000313" key="1">
    <source>
        <dbReference type="EMBL" id="QJA94704.1"/>
    </source>
</evidence>
<dbReference type="AlphaFoldDB" id="A0A6M3LMY7"/>
<proteinExistence type="predicted"/>
<evidence type="ECO:0008006" key="2">
    <source>
        <dbReference type="Google" id="ProtNLM"/>
    </source>
</evidence>
<dbReference type="EMBL" id="MT143254">
    <property type="protein sequence ID" value="QJA94704.1"/>
    <property type="molecule type" value="Genomic_DNA"/>
</dbReference>
<name>A0A6M3LMY7_9ZZZZ</name>
<gene>
    <name evidence="1" type="ORF">MM415B03778_0004</name>
</gene>
<accession>A0A6M3LMY7</accession>
<protein>
    <recommendedName>
        <fullName evidence="2">Portal protein</fullName>
    </recommendedName>
</protein>
<reference evidence="1" key="1">
    <citation type="submission" date="2020-03" db="EMBL/GenBank/DDBJ databases">
        <title>The deep terrestrial virosphere.</title>
        <authorList>
            <person name="Holmfeldt K."/>
            <person name="Nilsson E."/>
            <person name="Simone D."/>
            <person name="Lopez-Fernandez M."/>
            <person name="Wu X."/>
            <person name="de Brujin I."/>
            <person name="Lundin D."/>
            <person name="Andersson A."/>
            <person name="Bertilsson S."/>
            <person name="Dopson M."/>
        </authorList>
    </citation>
    <scope>NUCLEOTIDE SEQUENCE</scope>
    <source>
        <strain evidence="1">MM415B03778</strain>
    </source>
</reference>
<sequence length="642" mass="73297">MTLGSKAADYLRAVVKAQSTGDSGLWTVIKEKYDLGMELRRPFEQRWIISLAFLNGRQYTFFNSTAHLLQQLKKVPGRIRNVDNQLLPKWRRMVADLIKNDPIMSVVPATSEEEDIRAAKSGDKVLKGWWQGAKMNKKLRQLAGWIFACGNGFLDDRWNTKLGPSEVDEKTGDIVYAGDADCGVWNPFEVLVPFTTMGATDIHGFPWILKVKWRDLSWIAANYAKGKMVVNEQMPGVMVDTGFIMGGPSGIVASGKVEGALLMELYVKPNAEYKKGLFLTGANGILLQKAEYPFLKYNLEQFKDIDVPGIFWGKATLEDAIGLQKTWNRTLSSIDEYNRIMAKGKFLNPRGSKMEVQPDDTHGEVIDYTPVMGHKPEQMNQKALPPSMEGMLTSVQYSLDNLFSQHEISRGTNKSDIRSGEMVALLREQDAHGNIPTHTIFEESLECVMGRILKRIQKGYTSERMVKVIGRDQEFEVFAFQGSDLRNNTDVYVRRQSSLPDSRIARQGIIMERLEKGFYGNPQDPKVLRFVSKLLDEVPPEGMFSEMEADEKVAKWENEVLMSPQQRVYLINNYDNHMIHLERHQLHRKGLDFQKIKLQDPQMFAQLELKFFEHEQIHQKFAQEQREQMIKEQAMLAGKEAA</sequence>
<organism evidence="1">
    <name type="scientific">viral metagenome</name>
    <dbReference type="NCBI Taxonomy" id="1070528"/>
    <lineage>
        <taxon>unclassified sequences</taxon>
        <taxon>metagenomes</taxon>
        <taxon>organismal metagenomes</taxon>
    </lineage>
</organism>